<dbReference type="OrthoDB" id="5595695at2759"/>
<name>A0A8E2DLV9_9APHY</name>
<gene>
    <name evidence="2" type="ORF">OBBRIDRAFT_790683</name>
</gene>
<dbReference type="Proteomes" id="UP000250043">
    <property type="component" value="Unassembled WGS sequence"/>
</dbReference>
<reference evidence="2 3" key="1">
    <citation type="submission" date="2016-07" db="EMBL/GenBank/DDBJ databases">
        <title>Draft genome of the white-rot fungus Obba rivulosa 3A-2.</title>
        <authorList>
            <consortium name="DOE Joint Genome Institute"/>
            <person name="Miettinen O."/>
            <person name="Riley R."/>
            <person name="Acob R."/>
            <person name="Barry K."/>
            <person name="Cullen D."/>
            <person name="De Vries R."/>
            <person name="Hainaut M."/>
            <person name="Hatakka A."/>
            <person name="Henrissat B."/>
            <person name="Hilden K."/>
            <person name="Kuo R."/>
            <person name="Labutti K."/>
            <person name="Lipzen A."/>
            <person name="Makela M.R."/>
            <person name="Sandor L."/>
            <person name="Spatafora J.W."/>
            <person name="Grigoriev I.V."/>
            <person name="Hibbett D.S."/>
        </authorList>
    </citation>
    <scope>NUCLEOTIDE SEQUENCE [LARGE SCALE GENOMIC DNA]</scope>
    <source>
        <strain evidence="2 3">3A-2</strain>
    </source>
</reference>
<feature type="region of interest" description="Disordered" evidence="1">
    <location>
        <begin position="592"/>
        <end position="613"/>
    </location>
</feature>
<feature type="compositionally biased region" description="Low complexity" evidence="1">
    <location>
        <begin position="604"/>
        <end position="613"/>
    </location>
</feature>
<keyword evidence="3" id="KW-1185">Reference proteome</keyword>
<protein>
    <recommendedName>
        <fullName evidence="4">F-box domain-containing protein</fullName>
    </recommendedName>
</protein>
<evidence type="ECO:0000256" key="1">
    <source>
        <dbReference type="SAM" id="MobiDB-lite"/>
    </source>
</evidence>
<dbReference type="EMBL" id="KV722361">
    <property type="protein sequence ID" value="OCH92965.1"/>
    <property type="molecule type" value="Genomic_DNA"/>
</dbReference>
<organism evidence="2 3">
    <name type="scientific">Obba rivulosa</name>
    <dbReference type="NCBI Taxonomy" id="1052685"/>
    <lineage>
        <taxon>Eukaryota</taxon>
        <taxon>Fungi</taxon>
        <taxon>Dikarya</taxon>
        <taxon>Basidiomycota</taxon>
        <taxon>Agaricomycotina</taxon>
        <taxon>Agaricomycetes</taxon>
        <taxon>Polyporales</taxon>
        <taxon>Gelatoporiaceae</taxon>
        <taxon>Obba</taxon>
    </lineage>
</organism>
<evidence type="ECO:0008006" key="4">
    <source>
        <dbReference type="Google" id="ProtNLM"/>
    </source>
</evidence>
<sequence length="712" mass="80359">MSFQKSRLCTLPDNVLVHIAVELALIDPLGPPAGLVSILRVCRHVHHSLSLETNPGLYAQIFTLKFDRRAANRRIGAHAVHSPNLATQLRKCCIALKRIRSGDIFSEHLQDDLWTAYIMLLENDGKNAAQLLEYARVDVFVDRFIRARLWEDRHQYSGWPPETTVNALAIWICWMTMDEDRLMNMTPQQDDELRRLILPYVICIVRYPFFHSPDNHFDFPISPVFGSTSPIARITPHGFWPIYRDADAMRERIIHYGLHLDISSPLVALGARLLFLTVVQRTPWEALTAWPQDREEALLRGSREVDPTKADVAELNANWAMRLYDRGSWNWRSELTTEEGEREDDGVWRKGLKAKSAMWDNDWSRIVGCIDPTRLNPDKGSVYVPGILTGLWKGRSTESDIPILQEFLDSEAFPETYATVTPATRGHWPVYMWLREHHCVNPEIPIPPGGNEDEHEDGLCNAWFPPDTSFLESNGVMRIQSASTGLVSTYETHEEGRPNSHNESTCTVCVNTRLTEENEMLQRINMGRAAPSPTGSHENSSLSMSPRLLDQDAPHVCAEAALELEQVRAHMNRILGEGMDVDEILEDVMVSESDMDDSEERTGSSRCSSGSNESAVDAVCSGIQDIIVTGETLTRHGQAWGNFTYYGRVRPWDGLIAIVRQRNPPTNGDRAQNVHIFRGYIVGGANFVGSIRAWSHSASTITKEGPFVMTKV</sequence>
<evidence type="ECO:0000313" key="2">
    <source>
        <dbReference type="EMBL" id="OCH92965.1"/>
    </source>
</evidence>
<proteinExistence type="predicted"/>
<accession>A0A8E2DLV9</accession>
<dbReference type="AlphaFoldDB" id="A0A8E2DLV9"/>
<evidence type="ECO:0000313" key="3">
    <source>
        <dbReference type="Proteomes" id="UP000250043"/>
    </source>
</evidence>